<feature type="region of interest" description="Disordered" evidence="4">
    <location>
        <begin position="190"/>
        <end position="228"/>
    </location>
</feature>
<dbReference type="AlphaFoldDB" id="A0A3B5Z5H9"/>
<evidence type="ECO:0000259" key="5">
    <source>
        <dbReference type="PROSITE" id="PS51634"/>
    </source>
</evidence>
<dbReference type="SMART" id="SM01114">
    <property type="entry name" value="CXC"/>
    <property type="match status" value="3"/>
</dbReference>
<dbReference type="Gramene" id="TraesRN1B0101167400.1">
    <property type="protein sequence ID" value="TraesRN1B0101167400.1"/>
    <property type="gene ID" value="TraesRN1B0101167400"/>
</dbReference>
<protein>
    <recommendedName>
        <fullName evidence="5">CRC domain-containing protein</fullName>
    </recommendedName>
</protein>
<reference evidence="6" key="1">
    <citation type="submission" date="2018-08" db="EMBL/GenBank/DDBJ databases">
        <authorList>
            <person name="Rossello M."/>
        </authorList>
    </citation>
    <scope>NUCLEOTIDE SEQUENCE [LARGE SCALE GENOMIC DNA]</scope>
    <source>
        <strain evidence="6">cv. Chinese Spring</strain>
    </source>
</reference>
<dbReference type="OrthoDB" id="293733at2759"/>
<dbReference type="STRING" id="4565.A0A3B5Z5H9"/>
<dbReference type="InterPro" id="IPR033467">
    <property type="entry name" value="Tesmin/TSO1-like_CXC"/>
</dbReference>
<evidence type="ECO:0000256" key="2">
    <source>
        <dbReference type="ARBA" id="ARBA00007267"/>
    </source>
</evidence>
<dbReference type="Proteomes" id="UP000019116">
    <property type="component" value="Chromosome 1B"/>
</dbReference>
<comment type="similarity">
    <text evidence="2">Belongs to the lin-54 family.</text>
</comment>
<dbReference type="Gramene" id="TraesCS1B03G1142100.1">
    <property type="protein sequence ID" value="TraesCS1B03G1142100.1.CDS"/>
    <property type="gene ID" value="TraesCS1B03G1142100"/>
</dbReference>
<accession>A0A3B5Z5H9</accession>
<reference evidence="6" key="2">
    <citation type="submission" date="2018-10" db="UniProtKB">
        <authorList>
            <consortium name="EnsemblPlants"/>
        </authorList>
    </citation>
    <scope>IDENTIFICATION</scope>
</reference>
<dbReference type="Gramene" id="TraesWEE_scaffold_004351_01G000100.1">
    <property type="protein sequence ID" value="TraesWEE_scaffold_004351_01G000100.1"/>
    <property type="gene ID" value="TraesWEE_scaffold_004351_01G000100"/>
</dbReference>
<gene>
    <name evidence="6" type="primary">LOC123145734</name>
</gene>
<organism evidence="6">
    <name type="scientific">Triticum aestivum</name>
    <name type="common">Wheat</name>
    <dbReference type="NCBI Taxonomy" id="4565"/>
    <lineage>
        <taxon>Eukaryota</taxon>
        <taxon>Viridiplantae</taxon>
        <taxon>Streptophyta</taxon>
        <taxon>Embryophyta</taxon>
        <taxon>Tracheophyta</taxon>
        <taxon>Spermatophyta</taxon>
        <taxon>Magnoliopsida</taxon>
        <taxon>Liliopsida</taxon>
        <taxon>Poales</taxon>
        <taxon>Poaceae</taxon>
        <taxon>BOP clade</taxon>
        <taxon>Pooideae</taxon>
        <taxon>Triticodae</taxon>
        <taxon>Triticeae</taxon>
        <taxon>Triticinae</taxon>
        <taxon>Triticum</taxon>
    </lineage>
</organism>
<keyword evidence="7" id="KW-1185">Reference proteome</keyword>
<evidence type="ECO:0000313" key="6">
    <source>
        <dbReference type="EnsemblPlants" id="TraesCS1B02G423900.1"/>
    </source>
</evidence>
<dbReference type="InterPro" id="IPR028307">
    <property type="entry name" value="Lin-54_fam"/>
</dbReference>
<dbReference type="Gramene" id="TraesLAC1B03G00387260.1">
    <property type="protein sequence ID" value="TraesLAC1B03G00387260.1"/>
    <property type="gene ID" value="TraesLAC1B03G00387260"/>
</dbReference>
<dbReference type="Gramene" id="TraesCAD_scaffold_006362_01G000100.1">
    <property type="protein sequence ID" value="TraesCAD_scaffold_006362_01G000100.1"/>
    <property type="gene ID" value="TraesCAD_scaffold_006362_01G000100"/>
</dbReference>
<dbReference type="PROSITE" id="PS51634">
    <property type="entry name" value="CRC"/>
    <property type="match status" value="1"/>
</dbReference>
<evidence type="ECO:0000256" key="4">
    <source>
        <dbReference type="SAM" id="MobiDB-lite"/>
    </source>
</evidence>
<dbReference type="Gramene" id="TraesROB_scaffold_001630_01G000100.1">
    <property type="protein sequence ID" value="TraesROB_scaffold_001630_01G000100.1"/>
    <property type="gene ID" value="TraesROB_scaffold_001630_01G000100"/>
</dbReference>
<evidence type="ECO:0000256" key="1">
    <source>
        <dbReference type="ARBA" id="ARBA00004123"/>
    </source>
</evidence>
<evidence type="ECO:0000313" key="7">
    <source>
        <dbReference type="Proteomes" id="UP000019116"/>
    </source>
</evidence>
<name>A0A3B5Z5H9_WHEAT</name>
<evidence type="ECO:0000256" key="3">
    <source>
        <dbReference type="ARBA" id="ARBA00023242"/>
    </source>
</evidence>
<sequence length="228" mass="24296">MSQQTCSCADRNCFHGGCACFTNEGVCSKDCKCRAKCKNILGNEKTITKQFAEYNQAAAAQPASDQAAAQPQPKPLPELEPGSARQPCHCASSKCQNFYCRCVRANLPCFERCDCKDCGNTKTHEEKLQDLGIKVEDLASGSTVMTRGKAQAAKESAVGCKCQTECASRCGCVRRNIKCTSKCKCQVCGNDDGSRFPANKSKAGSGGQGGTRSSSRAVEPAGKRPKHG</sequence>
<dbReference type="OMA" id="KTCTVEC"/>
<dbReference type="Gramene" id="TraesCLE_scaffold_005067_01G000100.1">
    <property type="protein sequence ID" value="TraesCLE_scaffold_005067_01G000100.1"/>
    <property type="gene ID" value="TraesCLE_scaffold_005067_01G000100"/>
</dbReference>
<dbReference type="GO" id="GO:0006355">
    <property type="term" value="P:regulation of DNA-templated transcription"/>
    <property type="evidence" value="ECO:0000318"/>
    <property type="project" value="GO_Central"/>
</dbReference>
<dbReference type="EnsemblPlants" id="TraesCS1B02G423900.1">
    <property type="protein sequence ID" value="TraesCS1B02G423900.1"/>
    <property type="gene ID" value="TraesCS1B02G423900"/>
</dbReference>
<dbReference type="PANTHER" id="PTHR12446">
    <property type="entry name" value="TESMIN/TSO1-RELATED"/>
    <property type="match status" value="1"/>
</dbReference>
<dbReference type="RefSeq" id="XP_044421153.1">
    <property type="nucleotide sequence ID" value="XM_044565218.1"/>
</dbReference>
<dbReference type="InterPro" id="IPR005172">
    <property type="entry name" value="CRC"/>
</dbReference>
<dbReference type="Gramene" id="TraesCS1B02G423900.1">
    <property type="protein sequence ID" value="TraesCS1B02G423900.1"/>
    <property type="gene ID" value="TraesCS1B02G423900"/>
</dbReference>
<dbReference type="Pfam" id="PF03638">
    <property type="entry name" value="TCR"/>
    <property type="match status" value="1"/>
</dbReference>
<dbReference type="PANTHER" id="PTHR12446:SF57">
    <property type="entry name" value="CRC DOMAIN-CONTAINING PROTEIN"/>
    <property type="match status" value="1"/>
</dbReference>
<feature type="domain" description="CRC" evidence="5">
    <location>
        <begin position="2"/>
        <end position="123"/>
    </location>
</feature>
<comment type="subcellular location">
    <subcellularLocation>
        <location evidence="1">Nucleus</location>
    </subcellularLocation>
</comment>
<keyword evidence="3" id="KW-0539">Nucleus</keyword>
<dbReference type="GeneID" id="123145734"/>
<dbReference type="Gramene" id="TraesLDM1B03G00384290.1">
    <property type="protein sequence ID" value="TraesLDM1B03G00384290.1"/>
    <property type="gene ID" value="TraesLDM1B03G00384290"/>
</dbReference>
<dbReference type="GO" id="GO:0005634">
    <property type="term" value="C:nucleus"/>
    <property type="evidence" value="ECO:0000318"/>
    <property type="project" value="GO_Central"/>
</dbReference>
<proteinExistence type="inferred from homology"/>